<dbReference type="InterPro" id="IPR007995">
    <property type="entry name" value="DUF742"/>
</dbReference>
<dbReference type="GeneID" id="300128047"/>
<protein>
    <submittedName>
        <fullName evidence="1">Uncharacterized protein DUF742</fullName>
    </submittedName>
</protein>
<evidence type="ECO:0000313" key="1">
    <source>
        <dbReference type="EMBL" id="TWG17128.1"/>
    </source>
</evidence>
<evidence type="ECO:0000313" key="2">
    <source>
        <dbReference type="Proteomes" id="UP000317685"/>
    </source>
</evidence>
<comment type="caution">
    <text evidence="1">The sequence shown here is derived from an EMBL/GenBank/DDBJ whole genome shotgun (WGS) entry which is preliminary data.</text>
</comment>
<name>A0A561VZU4_9ACTN</name>
<organism evidence="1 2">
    <name type="scientific">Micromonospora taraxaci</name>
    <dbReference type="NCBI Taxonomy" id="1316803"/>
    <lineage>
        <taxon>Bacteria</taxon>
        <taxon>Bacillati</taxon>
        <taxon>Actinomycetota</taxon>
        <taxon>Actinomycetes</taxon>
        <taxon>Micromonosporales</taxon>
        <taxon>Micromonosporaceae</taxon>
        <taxon>Micromonospora</taxon>
    </lineage>
</organism>
<dbReference type="PANTHER" id="PTHR36221:SF1">
    <property type="entry name" value="DUF742 DOMAIN-CONTAINING PROTEIN"/>
    <property type="match status" value="1"/>
</dbReference>
<sequence>MTAERDALWVDDDAGPVVRPYAVTRGRAKTSANLNLISLVRATGAPPPLTVGIAPEHISIISLCQQRPLAMAEVAAHLELPLGSVRVLLGDLLEQRLVQVTEPTSHATLPDDTLFEALINGLREL</sequence>
<dbReference type="AlphaFoldDB" id="A0A561VZU4"/>
<dbReference type="Proteomes" id="UP000317685">
    <property type="component" value="Unassembled WGS sequence"/>
</dbReference>
<dbReference type="EMBL" id="VIWZ01000001">
    <property type="protein sequence ID" value="TWG17128.1"/>
    <property type="molecule type" value="Genomic_DNA"/>
</dbReference>
<keyword evidence="2" id="KW-1185">Reference proteome</keyword>
<dbReference type="Pfam" id="PF05331">
    <property type="entry name" value="DUF742"/>
    <property type="match status" value="1"/>
</dbReference>
<reference evidence="1 2" key="1">
    <citation type="submission" date="2019-06" db="EMBL/GenBank/DDBJ databases">
        <title>Sequencing the genomes of 1000 actinobacteria strains.</title>
        <authorList>
            <person name="Klenk H.-P."/>
        </authorList>
    </citation>
    <scope>NUCLEOTIDE SEQUENCE [LARGE SCALE GENOMIC DNA]</scope>
    <source>
        <strain evidence="1 2">DSM 45885</strain>
    </source>
</reference>
<dbReference type="RefSeq" id="WP_145780068.1">
    <property type="nucleotide sequence ID" value="NZ_JBEZJB010000029.1"/>
</dbReference>
<accession>A0A561VZU4</accession>
<dbReference type="OrthoDB" id="3217123at2"/>
<dbReference type="PANTHER" id="PTHR36221">
    <property type="entry name" value="DUF742 DOMAIN-CONTAINING PROTEIN"/>
    <property type="match status" value="1"/>
</dbReference>
<gene>
    <name evidence="1" type="ORF">FHU34_112469</name>
</gene>
<proteinExistence type="predicted"/>